<evidence type="ECO:0000313" key="1">
    <source>
        <dbReference type="Proteomes" id="UP001652625"/>
    </source>
</evidence>
<protein>
    <submittedName>
        <fullName evidence="2">Uncharacterized protein LOC136075364 isoform X1</fullName>
    </submittedName>
</protein>
<keyword evidence="1" id="KW-1185">Reference proteome</keyword>
<accession>A0ABM4B6B0</accession>
<dbReference type="SUPFAM" id="SSF49842">
    <property type="entry name" value="TNF-like"/>
    <property type="match status" value="1"/>
</dbReference>
<name>A0ABM4B6B0_HYDVU</name>
<dbReference type="InterPro" id="IPR008983">
    <property type="entry name" value="Tumour_necrosis_fac-like_dom"/>
</dbReference>
<reference evidence="1" key="1">
    <citation type="submission" date="2025-05" db="UniProtKB">
        <authorList>
            <consortium name="RefSeq"/>
        </authorList>
    </citation>
    <scope>NUCLEOTIDE SEQUENCE [LARGE SCALE GENOMIC DNA]</scope>
</reference>
<evidence type="ECO:0000313" key="2">
    <source>
        <dbReference type="RefSeq" id="XP_065644385.1"/>
    </source>
</evidence>
<organism evidence="1 2">
    <name type="scientific">Hydra vulgaris</name>
    <name type="common">Hydra</name>
    <name type="synonym">Hydra attenuata</name>
    <dbReference type="NCBI Taxonomy" id="6087"/>
    <lineage>
        <taxon>Eukaryota</taxon>
        <taxon>Metazoa</taxon>
        <taxon>Cnidaria</taxon>
        <taxon>Hydrozoa</taxon>
        <taxon>Hydroidolina</taxon>
        <taxon>Anthoathecata</taxon>
        <taxon>Aplanulata</taxon>
        <taxon>Hydridae</taxon>
        <taxon>Hydra</taxon>
    </lineage>
</organism>
<proteinExistence type="predicted"/>
<sequence>MRYISKNMYFSLKEKSTLFNPKNVFFLSLLLLQGGICVWIYQVQLRVYIANEILSELQNTLQLLQKNLNRNKVNEIIVLGPKNQSLSNLTQNLNSNLVPIKYDIDGTFFIWTVLKKSGMISLRNDSYLTIHVDGFYQINAQMQLDYRQPVKLTSFHLCKNNEVIASTKWSSSFDTGAINVLIHAKNGDRLSLYSPWMHAKWFISKKVTFFSAHYLGSL</sequence>
<reference evidence="2" key="2">
    <citation type="submission" date="2025-08" db="UniProtKB">
        <authorList>
            <consortium name="RefSeq"/>
        </authorList>
    </citation>
    <scope>IDENTIFICATION</scope>
</reference>
<dbReference type="RefSeq" id="XP_065644385.1">
    <property type="nucleotide sequence ID" value="XM_065788313.1"/>
</dbReference>
<dbReference type="Proteomes" id="UP001652625">
    <property type="component" value="Chromosome 01"/>
</dbReference>
<dbReference type="GeneID" id="136075364"/>
<dbReference type="Gene3D" id="2.60.120.40">
    <property type="match status" value="1"/>
</dbReference>
<gene>
    <name evidence="2" type="primary">LOC136075364</name>
</gene>